<organism evidence="2 3">
    <name type="scientific">Porites lobata</name>
    <dbReference type="NCBI Taxonomy" id="104759"/>
    <lineage>
        <taxon>Eukaryota</taxon>
        <taxon>Metazoa</taxon>
        <taxon>Cnidaria</taxon>
        <taxon>Anthozoa</taxon>
        <taxon>Hexacorallia</taxon>
        <taxon>Scleractinia</taxon>
        <taxon>Fungiina</taxon>
        <taxon>Poritidae</taxon>
        <taxon>Porites</taxon>
    </lineage>
</organism>
<name>A0ABN8S3R1_9CNID</name>
<proteinExistence type="predicted"/>
<evidence type="ECO:0000313" key="2">
    <source>
        <dbReference type="EMBL" id="CAH3185346.1"/>
    </source>
</evidence>
<keyword evidence="3" id="KW-1185">Reference proteome</keyword>
<reference evidence="2 3" key="1">
    <citation type="submission" date="2022-05" db="EMBL/GenBank/DDBJ databases">
        <authorList>
            <consortium name="Genoscope - CEA"/>
            <person name="William W."/>
        </authorList>
    </citation>
    <scope>NUCLEOTIDE SEQUENCE [LARGE SCALE GENOMIC DNA]</scope>
</reference>
<accession>A0ABN8S3R1</accession>
<protein>
    <recommendedName>
        <fullName evidence="4">Tesmin/TSO1-like CXC domain-containing protein</fullName>
    </recommendedName>
</protein>
<evidence type="ECO:0000313" key="3">
    <source>
        <dbReference type="Proteomes" id="UP001159405"/>
    </source>
</evidence>
<dbReference type="PANTHER" id="PTHR46704:SF1">
    <property type="entry name" value="TELOMERE LENGTH REGULATION PROTEIN TEL2 HOMOLOG"/>
    <property type="match status" value="1"/>
</dbReference>
<feature type="region of interest" description="Disordered" evidence="1">
    <location>
        <begin position="209"/>
        <end position="232"/>
    </location>
</feature>
<dbReference type="PANTHER" id="PTHR46704">
    <property type="entry name" value="CXC DOMAIN-CONTAINING PROTEIN-RELATED"/>
    <property type="match status" value="1"/>
</dbReference>
<evidence type="ECO:0008006" key="4">
    <source>
        <dbReference type="Google" id="ProtNLM"/>
    </source>
</evidence>
<evidence type="ECO:0000256" key="1">
    <source>
        <dbReference type="SAM" id="MobiDB-lite"/>
    </source>
</evidence>
<dbReference type="EMBL" id="CALNXK010000422">
    <property type="protein sequence ID" value="CAH3185346.1"/>
    <property type="molecule type" value="Genomic_DNA"/>
</dbReference>
<sequence>MAYLDSDQEEADTKILLHAVDATASGAKSIKIFSPDTDVFVLALRRYPELCADTSFVTGRGQRHRNIQPRPIVRALGAARTAALPGFHAWSGADVTGNFAFKGKLECWKAFLQADEDCVTALADLGSTILPTAGMFYAIEKLVYKWIPVMTRLQPAPDAVLYLVKCGCGKDKCRNNRCSCRRAGLTCTGLCSCINDETGEECDNVDMIENDSCDDETSDEQDDDSEEDEDDE</sequence>
<gene>
    <name evidence="2" type="ORF">PLOB_00032558</name>
</gene>
<comment type="caution">
    <text evidence="2">The sequence shown here is derived from an EMBL/GenBank/DDBJ whole genome shotgun (WGS) entry which is preliminary data.</text>
</comment>
<dbReference type="Proteomes" id="UP001159405">
    <property type="component" value="Unassembled WGS sequence"/>
</dbReference>